<protein>
    <submittedName>
        <fullName evidence="1">Uncharacterized protein</fullName>
    </submittedName>
</protein>
<keyword evidence="2" id="KW-1185">Reference proteome</keyword>
<dbReference type="EMBL" id="MU839033">
    <property type="protein sequence ID" value="KAK1762823.1"/>
    <property type="molecule type" value="Genomic_DNA"/>
</dbReference>
<dbReference type="RefSeq" id="XP_060279036.1">
    <property type="nucleotide sequence ID" value="XM_060423049.1"/>
</dbReference>
<proteinExistence type="predicted"/>
<name>A0AAJ0FGY3_9PEZI</name>
<accession>A0AAJ0FGY3</accession>
<dbReference type="AlphaFoldDB" id="A0AAJ0FGY3"/>
<sequence length="200" mass="21239">MTKGIIELGELGSAFEIRSSIPNHGTRIPGNPPIFGFVTSFGFPCSALGSLTSPACRNRPPCIRIAALTERRNAVVGVQGVSGPGYWAQGDAGLSLRNALTAWRAGGGTIHNLAGRIPFFQWLPPAFVSLPCGYNPVLLVPRQEKRQTRASTLDPTAVCATNMSGQEQPVIEFVCSPASQIPSVSHSIHRSAAHRFGPNP</sequence>
<reference evidence="1" key="1">
    <citation type="submission" date="2023-06" db="EMBL/GenBank/DDBJ databases">
        <title>Genome-scale phylogeny and comparative genomics of the fungal order Sordariales.</title>
        <authorList>
            <consortium name="Lawrence Berkeley National Laboratory"/>
            <person name="Hensen N."/>
            <person name="Bonometti L."/>
            <person name="Westerberg I."/>
            <person name="Brannstrom I.O."/>
            <person name="Guillou S."/>
            <person name="Cros-Aarteil S."/>
            <person name="Calhoun S."/>
            <person name="Haridas S."/>
            <person name="Kuo A."/>
            <person name="Mondo S."/>
            <person name="Pangilinan J."/>
            <person name="Riley R."/>
            <person name="Labutti K."/>
            <person name="Andreopoulos B."/>
            <person name="Lipzen A."/>
            <person name="Chen C."/>
            <person name="Yanf M."/>
            <person name="Daum C."/>
            <person name="Ng V."/>
            <person name="Clum A."/>
            <person name="Steindorff A."/>
            <person name="Ohm R."/>
            <person name="Martin F."/>
            <person name="Silar P."/>
            <person name="Natvig D."/>
            <person name="Lalanne C."/>
            <person name="Gautier V."/>
            <person name="Ament-Velasquez S.L."/>
            <person name="Kruys A."/>
            <person name="Hutchinson M.I."/>
            <person name="Powell A.J."/>
            <person name="Barry K."/>
            <person name="Miller A.N."/>
            <person name="Grigoriev I.V."/>
            <person name="Debuchy R."/>
            <person name="Gladieux P."/>
            <person name="Thoren M.H."/>
            <person name="Johannesson H."/>
        </authorList>
    </citation>
    <scope>NUCLEOTIDE SEQUENCE</scope>
    <source>
        <strain evidence="1">8032-3</strain>
    </source>
</reference>
<comment type="caution">
    <text evidence="1">The sequence shown here is derived from an EMBL/GenBank/DDBJ whole genome shotgun (WGS) entry which is preliminary data.</text>
</comment>
<evidence type="ECO:0000313" key="1">
    <source>
        <dbReference type="EMBL" id="KAK1762823.1"/>
    </source>
</evidence>
<organism evidence="1 2">
    <name type="scientific">Phialemonium atrogriseum</name>
    <dbReference type="NCBI Taxonomy" id="1093897"/>
    <lineage>
        <taxon>Eukaryota</taxon>
        <taxon>Fungi</taxon>
        <taxon>Dikarya</taxon>
        <taxon>Ascomycota</taxon>
        <taxon>Pezizomycotina</taxon>
        <taxon>Sordariomycetes</taxon>
        <taxon>Sordariomycetidae</taxon>
        <taxon>Cephalothecales</taxon>
        <taxon>Cephalothecaceae</taxon>
        <taxon>Phialemonium</taxon>
    </lineage>
</organism>
<dbReference type="Proteomes" id="UP001244011">
    <property type="component" value="Unassembled WGS sequence"/>
</dbReference>
<evidence type="ECO:0000313" key="2">
    <source>
        <dbReference type="Proteomes" id="UP001244011"/>
    </source>
</evidence>
<dbReference type="GeneID" id="85306236"/>
<gene>
    <name evidence="1" type="ORF">QBC33DRAFT_255487</name>
</gene>